<keyword evidence="1" id="KW-0808">Transferase</keyword>
<dbReference type="InterPro" id="IPR003812">
    <property type="entry name" value="Fido"/>
</dbReference>
<keyword evidence="3" id="KW-0547">Nucleotide-binding</keyword>
<dbReference type="SUPFAM" id="SSF140931">
    <property type="entry name" value="Fic-like"/>
    <property type="match status" value="1"/>
</dbReference>
<dbReference type="Gene3D" id="1.10.3290.10">
    <property type="entry name" value="Fido-like domain"/>
    <property type="match status" value="1"/>
</dbReference>
<feature type="domain" description="Fido" evidence="8">
    <location>
        <begin position="58"/>
        <end position="215"/>
    </location>
</feature>
<organism evidence="9 10">
    <name type="scientific">Acinetobacter ursingii</name>
    <dbReference type="NCBI Taxonomy" id="108980"/>
    <lineage>
        <taxon>Bacteria</taxon>
        <taxon>Pseudomonadati</taxon>
        <taxon>Pseudomonadota</taxon>
        <taxon>Gammaproteobacteria</taxon>
        <taxon>Moraxellales</taxon>
        <taxon>Moraxellaceae</taxon>
        <taxon>Acinetobacter</taxon>
    </lineage>
</organism>
<dbReference type="Pfam" id="PF02661">
    <property type="entry name" value="Fic"/>
    <property type="match status" value="1"/>
</dbReference>
<keyword evidence="4" id="KW-0067">ATP-binding</keyword>
<evidence type="ECO:0000256" key="5">
    <source>
        <dbReference type="ARBA" id="ARBA00034531"/>
    </source>
</evidence>
<dbReference type="RefSeq" id="WP_045126862.1">
    <property type="nucleotide sequence ID" value="NZ_CP089047.1"/>
</dbReference>
<accession>A0AA46SAT5</accession>
<dbReference type="Proteomes" id="UP001164081">
    <property type="component" value="Plasmid pRIVM_C010761_3"/>
</dbReference>
<keyword evidence="2" id="KW-0548">Nucleotidyltransferase</keyword>
<sequence>MTENSNEDVNNEFYEEAREILNEPVSTRAQKEFNKELEYSITKARTAKLDNEPILGNYDKDHLSKIHEALFRRLYDYAGKFRDFNISKLCVNPENADFEIGHFLESEKIDENLAKFSEKINNLNRLKGLNKDQFIENFTIYFAELNEIHPFQEGNGRATKVLMRQLANDAGYEIHYDKVKSNEWNYACKRSLSDQKVYVEHPVDPKPNTQDFTLLKNVFSNIIEPLLKPDQNLAISAFAQGIKNRSSFVLKKEKDNEQNLDDDSNTPSFF</sequence>
<evidence type="ECO:0000256" key="1">
    <source>
        <dbReference type="ARBA" id="ARBA00022679"/>
    </source>
</evidence>
<dbReference type="InterPro" id="IPR036597">
    <property type="entry name" value="Fido-like_dom_sf"/>
</dbReference>
<proteinExistence type="predicted"/>
<dbReference type="PROSITE" id="PS51459">
    <property type="entry name" value="FIDO"/>
    <property type="match status" value="1"/>
</dbReference>
<reference evidence="9" key="1">
    <citation type="journal article" date="2022" name="J Glob Antimicrob Resist">
        <title>Comparative analysis of IMP-4- and OXA-58-containing plasmids of three carbapenemase-producing Acinetobacter ursingii strains in the Netherlands.</title>
        <authorList>
            <person name="Hendrickx A.P.A."/>
            <person name="Schade R.P."/>
            <person name="Landman F."/>
            <person name="Bosch T."/>
            <person name="Schouls L.M."/>
            <person name="van Dijk K."/>
        </authorList>
    </citation>
    <scope>NUCLEOTIDE SEQUENCE</scope>
    <source>
        <strain evidence="9">RIVM_C010761</strain>
    </source>
</reference>
<gene>
    <name evidence="9" type="ORF">LSO58_18680</name>
</gene>
<geneLocation type="plasmid" evidence="9 10">
    <name>pRIVM_C010761_3</name>
</geneLocation>
<evidence type="ECO:0000313" key="9">
    <source>
        <dbReference type="EMBL" id="UYF77366.1"/>
    </source>
</evidence>
<keyword evidence="9" id="KW-0614">Plasmid</keyword>
<evidence type="ECO:0000256" key="7">
    <source>
        <dbReference type="ARBA" id="ARBA00048696"/>
    </source>
</evidence>
<dbReference type="PANTHER" id="PTHR39560">
    <property type="entry name" value="PROTEIN ADENYLYLTRANSFERASE FIC-RELATED"/>
    <property type="match status" value="1"/>
</dbReference>
<dbReference type="EMBL" id="CP089047">
    <property type="protein sequence ID" value="UYF77366.1"/>
    <property type="molecule type" value="Genomic_DNA"/>
</dbReference>
<dbReference type="EC" id="2.7.7.108" evidence="5"/>
<dbReference type="GO" id="GO:0051302">
    <property type="term" value="P:regulation of cell division"/>
    <property type="evidence" value="ECO:0007669"/>
    <property type="project" value="TreeGrafter"/>
</dbReference>
<comment type="catalytic activity">
    <reaction evidence="7">
        <text>L-tyrosyl-[protein] + ATP = O-(5'-adenylyl)-L-tyrosyl-[protein] + diphosphate</text>
        <dbReference type="Rhea" id="RHEA:54288"/>
        <dbReference type="Rhea" id="RHEA-COMP:10136"/>
        <dbReference type="Rhea" id="RHEA-COMP:13846"/>
        <dbReference type="ChEBI" id="CHEBI:30616"/>
        <dbReference type="ChEBI" id="CHEBI:33019"/>
        <dbReference type="ChEBI" id="CHEBI:46858"/>
        <dbReference type="ChEBI" id="CHEBI:83624"/>
        <dbReference type="EC" id="2.7.7.108"/>
    </reaction>
</comment>
<comment type="catalytic activity">
    <reaction evidence="6">
        <text>L-threonyl-[protein] + ATP = 3-O-(5'-adenylyl)-L-threonyl-[protein] + diphosphate</text>
        <dbReference type="Rhea" id="RHEA:54292"/>
        <dbReference type="Rhea" id="RHEA-COMP:11060"/>
        <dbReference type="Rhea" id="RHEA-COMP:13847"/>
        <dbReference type="ChEBI" id="CHEBI:30013"/>
        <dbReference type="ChEBI" id="CHEBI:30616"/>
        <dbReference type="ChEBI" id="CHEBI:33019"/>
        <dbReference type="ChEBI" id="CHEBI:138113"/>
        <dbReference type="EC" id="2.7.7.108"/>
    </reaction>
</comment>
<protein>
    <recommendedName>
        <fullName evidence="5">protein adenylyltransferase</fullName>
        <ecNumber evidence="5">2.7.7.108</ecNumber>
    </recommendedName>
</protein>
<evidence type="ECO:0000256" key="4">
    <source>
        <dbReference type="ARBA" id="ARBA00022840"/>
    </source>
</evidence>
<dbReference type="AlphaFoldDB" id="A0AA46SAT5"/>
<dbReference type="PANTHER" id="PTHR39560:SF1">
    <property type="entry name" value="PROTEIN ADENYLYLTRANSFERASE FIC-RELATED"/>
    <property type="match status" value="1"/>
</dbReference>
<evidence type="ECO:0000259" key="8">
    <source>
        <dbReference type="PROSITE" id="PS51459"/>
    </source>
</evidence>
<evidence type="ECO:0000256" key="6">
    <source>
        <dbReference type="ARBA" id="ARBA00047939"/>
    </source>
</evidence>
<name>A0AA46SAT5_9GAMM</name>
<evidence type="ECO:0000256" key="3">
    <source>
        <dbReference type="ARBA" id="ARBA00022741"/>
    </source>
</evidence>
<evidence type="ECO:0000313" key="10">
    <source>
        <dbReference type="Proteomes" id="UP001164081"/>
    </source>
</evidence>
<dbReference type="GO" id="GO:0005524">
    <property type="term" value="F:ATP binding"/>
    <property type="evidence" value="ECO:0007669"/>
    <property type="project" value="UniProtKB-KW"/>
</dbReference>
<evidence type="ECO:0000256" key="2">
    <source>
        <dbReference type="ARBA" id="ARBA00022695"/>
    </source>
</evidence>
<dbReference type="GO" id="GO:0070733">
    <property type="term" value="F:AMPylase activity"/>
    <property type="evidence" value="ECO:0007669"/>
    <property type="project" value="UniProtKB-EC"/>
</dbReference>